<dbReference type="RefSeq" id="WP_072985889.1">
    <property type="nucleotide sequence ID" value="NZ_FQZB01000006.1"/>
</dbReference>
<accession>A0A1M6GLJ6</accession>
<evidence type="ECO:0000313" key="1">
    <source>
        <dbReference type="EMBL" id="SHJ10746.1"/>
    </source>
</evidence>
<dbReference type="AlphaFoldDB" id="A0A1M6GLJ6"/>
<dbReference type="InterPro" id="IPR017647">
    <property type="entry name" value="Dnd_assoc_3"/>
</dbReference>
<dbReference type="NCBIfam" id="TIGR03238">
    <property type="entry name" value="dnd_assoc_3"/>
    <property type="match status" value="1"/>
</dbReference>
<dbReference type="OrthoDB" id="257964at2"/>
<dbReference type="REBASE" id="330969">
    <property type="entry name" value="Cca21758DptFP"/>
</dbReference>
<dbReference type="STRING" id="1121302.SAMN02745163_01320"/>
<proteinExistence type="predicted"/>
<name>A0A1M6GLJ6_9CLOT</name>
<dbReference type="EMBL" id="FQZB01000006">
    <property type="protein sequence ID" value="SHJ10746.1"/>
    <property type="molecule type" value="Genomic_DNA"/>
</dbReference>
<keyword evidence="2" id="KW-1185">Reference proteome</keyword>
<reference evidence="1 2" key="1">
    <citation type="submission" date="2016-11" db="EMBL/GenBank/DDBJ databases">
        <authorList>
            <person name="Jaros S."/>
            <person name="Januszkiewicz K."/>
            <person name="Wedrychowicz H."/>
        </authorList>
    </citation>
    <scope>NUCLEOTIDE SEQUENCE [LARGE SCALE GENOMIC DNA]</scope>
    <source>
        <strain evidence="1 2">DSM 21758</strain>
    </source>
</reference>
<gene>
    <name evidence="1" type="ORF">SAMN02745163_01320</name>
</gene>
<protein>
    <submittedName>
        <fullName evidence="1">DNA phosphorothioation-dependent restriction protein DptF</fullName>
    </submittedName>
</protein>
<organism evidence="1 2">
    <name type="scientific">Clostridium cavendishii DSM 21758</name>
    <dbReference type="NCBI Taxonomy" id="1121302"/>
    <lineage>
        <taxon>Bacteria</taxon>
        <taxon>Bacillati</taxon>
        <taxon>Bacillota</taxon>
        <taxon>Clostridia</taxon>
        <taxon>Eubacteriales</taxon>
        <taxon>Clostridiaceae</taxon>
        <taxon>Clostridium</taxon>
    </lineage>
</organism>
<dbReference type="Proteomes" id="UP000184310">
    <property type="component" value="Unassembled WGS sequence"/>
</dbReference>
<evidence type="ECO:0000313" key="2">
    <source>
        <dbReference type="Proteomes" id="UP000184310"/>
    </source>
</evidence>
<sequence>MAETCFLDELKKLKISSKEAVDHIGDFSEFNQHMHVEREIEKELKDILDEAIHASMGRLILVCGSAGDGKSHLLSYLLYKYKEFNDAIEVHNDATESFAPKKTSLETLKEELEDYNDENIDSCETIKVLLINLGTLTNFIDSEYGEKFSRLKAYIENNQILMADVVNKIEIKDNKFSYVNFADYHMFSLSDEGVGYEYIYKLMDKVFAKAENNRFYTQYREKCSICHVRKRCPIKENFELLSTDEVRVGVSSKLIEIMIKEKVSITTRAIMNFIYDIIVHPDFNSLTREKFLKKIDKLNIIEYMDALTANIMFTNKDSSRILKALGNVDPVLCSNEDMDDLINKLNREPYFARKYLEKVYPLDNTYIVDVLNDEIELKRIFTNSKINRQQLQKWLINHYLRLDYLCGSHNELYKDHVYSEFIKYLYVFNTNNITELGDLYDLVSEAIYKLDNVKSSDSNIRINMGKSQNRFKTYEKLYLECEEDELENKVLTGRLDKFVSNIILDFVIKNKGDRLTIKLDYKLYKLLTKVRQGYIPKKKERSDFISFIDSIEKIKNYGEQNKEIYIKENIADGVETFKFTKKFGKYKFEVIK</sequence>